<protein>
    <recommendedName>
        <fullName evidence="3">Fibronectin type-III domain-containing protein</fullName>
    </recommendedName>
</protein>
<dbReference type="Proteomes" id="UP001500957">
    <property type="component" value="Unassembled WGS sequence"/>
</dbReference>
<dbReference type="InterPro" id="IPR013783">
    <property type="entry name" value="Ig-like_fold"/>
</dbReference>
<evidence type="ECO:0000313" key="1">
    <source>
        <dbReference type="EMBL" id="GAA0624880.1"/>
    </source>
</evidence>
<evidence type="ECO:0008006" key="3">
    <source>
        <dbReference type="Google" id="ProtNLM"/>
    </source>
</evidence>
<gene>
    <name evidence="1" type="ORF">GCM10009547_30130</name>
</gene>
<reference evidence="1 2" key="1">
    <citation type="journal article" date="2019" name="Int. J. Syst. Evol. Microbiol.">
        <title>The Global Catalogue of Microorganisms (GCM) 10K type strain sequencing project: providing services to taxonomists for standard genome sequencing and annotation.</title>
        <authorList>
            <consortium name="The Broad Institute Genomics Platform"/>
            <consortium name="The Broad Institute Genome Sequencing Center for Infectious Disease"/>
            <person name="Wu L."/>
            <person name="Ma J."/>
        </authorList>
    </citation>
    <scope>NUCLEOTIDE SEQUENCE [LARGE SCALE GENOMIC DNA]</scope>
    <source>
        <strain evidence="1 2">JCM 10671</strain>
    </source>
</reference>
<dbReference type="Gene3D" id="2.60.40.10">
    <property type="entry name" value="Immunoglobulins"/>
    <property type="match status" value="1"/>
</dbReference>
<dbReference type="RefSeq" id="WP_344606149.1">
    <property type="nucleotide sequence ID" value="NZ_BAAAHE010000024.1"/>
</dbReference>
<accession>A0ABN1GZV2</accession>
<organism evidence="1 2">
    <name type="scientific">Sporichthya brevicatena</name>
    <dbReference type="NCBI Taxonomy" id="171442"/>
    <lineage>
        <taxon>Bacteria</taxon>
        <taxon>Bacillati</taxon>
        <taxon>Actinomycetota</taxon>
        <taxon>Actinomycetes</taxon>
        <taxon>Sporichthyales</taxon>
        <taxon>Sporichthyaceae</taxon>
        <taxon>Sporichthya</taxon>
    </lineage>
</organism>
<comment type="caution">
    <text evidence="1">The sequence shown here is derived from an EMBL/GenBank/DDBJ whole genome shotgun (WGS) entry which is preliminary data.</text>
</comment>
<name>A0ABN1GZV2_9ACTN</name>
<proteinExistence type="predicted"/>
<sequence>MRTFRDLSGGISFALVAVVGAPAAVVALPSAAVARTAAVAPVMNLQARAYVDEVVLYWQQDFWNPGHTAVVRGLPGTLPPSSPTDGFGVAVGSGASTATVHGLEANTPYSFAVFAQDLAGEYAAPATITVSSLRVTLSSAAQVVLEQPVTLSGRVTDAITGAPAAGLRVHFFAVPLTTGELIPMPQTGTQSDGRYSIQLWPRESAQFVAVVEGDWQHLAGSAVSRTVKVLSQVVLKPLGRMQPLGALVWFKATVFPRSTKALALQQRIGKKWRTVAKVKPKRGVAQFKIKPTKRGKHFFRAKGGGVPGVAAGTSKTRTITIR</sequence>
<evidence type="ECO:0000313" key="2">
    <source>
        <dbReference type="Proteomes" id="UP001500957"/>
    </source>
</evidence>
<dbReference type="EMBL" id="BAAAHE010000024">
    <property type="protein sequence ID" value="GAA0624880.1"/>
    <property type="molecule type" value="Genomic_DNA"/>
</dbReference>
<keyword evidence="2" id="KW-1185">Reference proteome</keyword>